<feature type="signal peptide" evidence="1">
    <location>
        <begin position="1"/>
        <end position="35"/>
    </location>
</feature>
<dbReference type="EMBL" id="SLWR01000010">
    <property type="protein sequence ID" value="TCO44468.1"/>
    <property type="molecule type" value="Genomic_DNA"/>
</dbReference>
<dbReference type="SUPFAM" id="SSF51445">
    <property type="entry name" value="(Trans)glycosidases"/>
    <property type="match status" value="1"/>
</dbReference>
<gene>
    <name evidence="2" type="ORF">EV646_110182</name>
</gene>
<organism evidence="2 3">
    <name type="scientific">Kribbella antiqua</name>
    <dbReference type="NCBI Taxonomy" id="2512217"/>
    <lineage>
        <taxon>Bacteria</taxon>
        <taxon>Bacillati</taxon>
        <taxon>Actinomycetota</taxon>
        <taxon>Actinomycetes</taxon>
        <taxon>Propionibacteriales</taxon>
        <taxon>Kribbellaceae</taxon>
        <taxon>Kribbella</taxon>
    </lineage>
</organism>
<evidence type="ECO:0000256" key="1">
    <source>
        <dbReference type="SAM" id="SignalP"/>
    </source>
</evidence>
<keyword evidence="3" id="KW-1185">Reference proteome</keyword>
<comment type="caution">
    <text evidence="2">The sequence shown here is derived from an EMBL/GenBank/DDBJ whole genome shotgun (WGS) entry which is preliminary data.</text>
</comment>
<dbReference type="Gene3D" id="3.20.20.80">
    <property type="entry name" value="Glycosidases"/>
    <property type="match status" value="1"/>
</dbReference>
<feature type="chain" id="PRO_5020200950" evidence="1">
    <location>
        <begin position="36"/>
        <end position="456"/>
    </location>
</feature>
<reference evidence="2 3" key="1">
    <citation type="journal article" date="2015" name="Stand. Genomic Sci.">
        <title>Genomic Encyclopedia of Bacterial and Archaeal Type Strains, Phase III: the genomes of soil and plant-associated and newly described type strains.</title>
        <authorList>
            <person name="Whitman W.B."/>
            <person name="Woyke T."/>
            <person name="Klenk H.P."/>
            <person name="Zhou Y."/>
            <person name="Lilburn T.G."/>
            <person name="Beck B.J."/>
            <person name="De Vos P."/>
            <person name="Vandamme P."/>
            <person name="Eisen J.A."/>
            <person name="Garrity G."/>
            <person name="Hugenholtz P."/>
            <person name="Kyrpides N.C."/>
        </authorList>
    </citation>
    <scope>NUCLEOTIDE SEQUENCE [LARGE SCALE GENOMIC DNA]</scope>
    <source>
        <strain evidence="2 3">VKM Ac-2541</strain>
    </source>
</reference>
<name>A0A4R2IKR5_9ACTN</name>
<sequence length="456" mass="49094">MQSPHRTLGPSRRTLLLGAGATVAAAAASTGPAIALGASPDAVGAEPAAIPSPDQLPLTGGPEFPIGIFWPPHPYASTAERYAEIKEAGFDFIISGNYAGDGNIFQYQLGLARTAGLKMLISDDIQIRNMSRWFSISDNPADFLSVTPGEARALYIRARDAYGSYSSLAGFNFYDEPGPGWFGTLAKAVAISRELAPGLLPYINLFPSDDPAYYRNFVDVVKPSLISFDRYPLLSDGREDANYFHNWAIVRDAALHGGIPSWVFIQTLAYDNHREPTAAELLWQVTISLAYGAKGIQYFTYWTPEAARGEGFGPALITVDGQRTPRYAAARSINTTWLHQVGRELKPLISESVAHANETPVPNGAVGFTPTDYVTAINGNSVVVGTFHAGTADRWLLVANRSHSVQARAIVLPNTTKVASVGLFQPSTQTYAPQRPSQVPLYLAPGAAALLKLTAR</sequence>
<dbReference type="PROSITE" id="PS51318">
    <property type="entry name" value="TAT"/>
    <property type="match status" value="1"/>
</dbReference>
<protein>
    <submittedName>
        <fullName evidence="2">Uncharacterized protein</fullName>
    </submittedName>
</protein>
<evidence type="ECO:0000313" key="3">
    <source>
        <dbReference type="Proteomes" id="UP000295573"/>
    </source>
</evidence>
<evidence type="ECO:0000313" key="2">
    <source>
        <dbReference type="EMBL" id="TCO44468.1"/>
    </source>
</evidence>
<dbReference type="RefSeq" id="WP_241996359.1">
    <property type="nucleotide sequence ID" value="NZ_SLWR01000010.1"/>
</dbReference>
<accession>A0A4R2IKR5</accession>
<dbReference type="InterPro" id="IPR006311">
    <property type="entry name" value="TAT_signal"/>
</dbReference>
<keyword evidence="1" id="KW-0732">Signal</keyword>
<proteinExistence type="predicted"/>
<dbReference type="InterPro" id="IPR017853">
    <property type="entry name" value="GH"/>
</dbReference>
<dbReference type="AlphaFoldDB" id="A0A4R2IKR5"/>
<dbReference type="Proteomes" id="UP000295573">
    <property type="component" value="Unassembled WGS sequence"/>
</dbReference>